<keyword evidence="7 9" id="KW-1133">Transmembrane helix</keyword>
<dbReference type="PANTHER" id="PTHR30425:SF1">
    <property type="entry name" value="PHOSPHATE TRANSPORT SYSTEM PERMEASE PROTEIN PSTC"/>
    <property type="match status" value="1"/>
</dbReference>
<dbReference type="KEGG" id="agm:DCE93_13005"/>
<dbReference type="NCBIfam" id="TIGR02138">
    <property type="entry name" value="phosphate_pstC"/>
    <property type="match status" value="1"/>
</dbReference>
<dbReference type="PANTHER" id="PTHR30425">
    <property type="entry name" value="PHOSPHATE TRANSPORT SYSTEM PERMEASE PROTEIN PST"/>
    <property type="match status" value="1"/>
</dbReference>
<evidence type="ECO:0000256" key="5">
    <source>
        <dbReference type="ARBA" id="ARBA00022592"/>
    </source>
</evidence>
<keyword evidence="6 9" id="KW-0812">Transmembrane</keyword>
<feature type="transmembrane region" description="Helical" evidence="9">
    <location>
        <begin position="192"/>
        <end position="210"/>
    </location>
</feature>
<dbReference type="CDD" id="cd06261">
    <property type="entry name" value="TM_PBP2"/>
    <property type="match status" value="1"/>
</dbReference>
<dbReference type="InterPro" id="IPR011864">
    <property type="entry name" value="Phosphate_PstC"/>
</dbReference>
<keyword evidence="5 10" id="KW-0592">Phosphate transport</keyword>
<keyword evidence="14" id="KW-1185">Reference proteome</keyword>
<keyword evidence="4 10" id="KW-1003">Cell membrane</keyword>
<accession>A0A2S0X067</accession>
<evidence type="ECO:0000256" key="8">
    <source>
        <dbReference type="ARBA" id="ARBA00023136"/>
    </source>
</evidence>
<dbReference type="EMBL" id="CP028913">
    <property type="protein sequence ID" value="AWB96993.1"/>
    <property type="molecule type" value="Genomic_DNA"/>
</dbReference>
<feature type="transmembrane region" description="Helical" evidence="9">
    <location>
        <begin position="122"/>
        <end position="153"/>
    </location>
</feature>
<dbReference type="GO" id="GO:0006817">
    <property type="term" value="P:phosphate ion transport"/>
    <property type="evidence" value="ECO:0007669"/>
    <property type="project" value="UniProtKB-KW"/>
</dbReference>
<feature type="transmembrane region" description="Helical" evidence="9">
    <location>
        <begin position="339"/>
        <end position="361"/>
    </location>
</feature>
<feature type="transmembrane region" description="Helical" evidence="9">
    <location>
        <begin position="74"/>
        <end position="96"/>
    </location>
</feature>
<feature type="transmembrane region" description="Helical" evidence="9">
    <location>
        <begin position="222"/>
        <end position="241"/>
    </location>
</feature>
<name>A0A2S0X067_9MICO</name>
<evidence type="ECO:0000256" key="2">
    <source>
        <dbReference type="ARBA" id="ARBA00007069"/>
    </source>
</evidence>
<dbReference type="PROSITE" id="PS50928">
    <property type="entry name" value="ABC_TM1"/>
    <property type="match status" value="1"/>
</dbReference>
<sequence>MNAPDGSSHRAVVDADPPFEPVDEIATASRTSPDGGRTEVLRAPVSPGPASEPSRDRARSLASKPSAADGVFRALSYSAGGITVAVMLAVGVFLSLRAGDALAVSGFSFLTEQKWSPETQTFGIAAVLFGTVSIALVAMSISVPLALGTALLISEIVPGRVKSMLVSLVDLMAAVPSVVFGLWGVFFLQQNVIPVAQWISIYFGWIPIFAVTGPDGDQLTDASAFTSSAFIAGIVVSLMVVPTQTSVMREAFSQAPPGEREGALALGSTRWGMIRTVVLPFGRGGIIGGVMLGLGRALGETIAVYMIISPIFTINWQVLKTGSNSVSALIALRYGEASQFGLSALMAAGLVLFLITLVVNFTASSIVARSRSGAESEA</sequence>
<comment type="similarity">
    <text evidence="2 10">Belongs to the binding-protein-dependent transport system permease family. CysTW subfamily.</text>
</comment>
<dbReference type="GO" id="GO:0005315">
    <property type="term" value="F:phosphate transmembrane transporter activity"/>
    <property type="evidence" value="ECO:0007669"/>
    <property type="project" value="InterPro"/>
</dbReference>
<protein>
    <recommendedName>
        <fullName evidence="10">Phosphate transport system permease protein</fullName>
    </recommendedName>
</protein>
<dbReference type="InterPro" id="IPR035906">
    <property type="entry name" value="MetI-like_sf"/>
</dbReference>
<feature type="transmembrane region" description="Helical" evidence="9">
    <location>
        <begin position="165"/>
        <end position="186"/>
    </location>
</feature>
<feature type="transmembrane region" description="Helical" evidence="9">
    <location>
        <begin position="273"/>
        <end position="295"/>
    </location>
</feature>
<feature type="transmembrane region" description="Helical" evidence="9">
    <location>
        <begin position="302"/>
        <end position="319"/>
    </location>
</feature>
<organism evidence="13 14">
    <name type="scientific">Agromyces badenianii</name>
    <dbReference type="NCBI Taxonomy" id="2080742"/>
    <lineage>
        <taxon>Bacteria</taxon>
        <taxon>Bacillati</taxon>
        <taxon>Actinomycetota</taxon>
        <taxon>Actinomycetes</taxon>
        <taxon>Micrococcales</taxon>
        <taxon>Microbacteriaceae</taxon>
        <taxon>Agromyces</taxon>
    </lineage>
</organism>
<dbReference type="RefSeq" id="WP_108596786.1">
    <property type="nucleotide sequence ID" value="NZ_CP028913.1"/>
</dbReference>
<evidence type="ECO:0000256" key="7">
    <source>
        <dbReference type="ARBA" id="ARBA00022989"/>
    </source>
</evidence>
<evidence type="ECO:0000313" key="13">
    <source>
        <dbReference type="EMBL" id="AWB96993.1"/>
    </source>
</evidence>
<dbReference type="GO" id="GO:0005886">
    <property type="term" value="C:plasma membrane"/>
    <property type="evidence" value="ECO:0007669"/>
    <property type="project" value="UniProtKB-SubCell"/>
</dbReference>
<evidence type="ECO:0000313" key="14">
    <source>
        <dbReference type="Proteomes" id="UP000244729"/>
    </source>
</evidence>
<reference evidence="13 14" key="1">
    <citation type="submission" date="2018-04" db="EMBL/GenBank/DDBJ databases">
        <authorList>
            <person name="Li J."/>
        </authorList>
    </citation>
    <scope>NUCLEOTIDE SEQUENCE [LARGE SCALE GENOMIC DNA]</scope>
    <source>
        <strain evidence="14">30A</strain>
    </source>
</reference>
<evidence type="ECO:0000256" key="11">
    <source>
        <dbReference type="SAM" id="MobiDB-lite"/>
    </source>
</evidence>
<dbReference type="Proteomes" id="UP000244729">
    <property type="component" value="Chromosome"/>
</dbReference>
<dbReference type="InterPro" id="IPR000515">
    <property type="entry name" value="MetI-like"/>
</dbReference>
<evidence type="ECO:0000256" key="10">
    <source>
        <dbReference type="RuleBase" id="RU363054"/>
    </source>
</evidence>
<keyword evidence="8 9" id="KW-0472">Membrane</keyword>
<evidence type="ECO:0000256" key="1">
    <source>
        <dbReference type="ARBA" id="ARBA00004651"/>
    </source>
</evidence>
<comment type="function">
    <text evidence="10">Part of the binding-protein-dependent transport system for phosphate; probably responsible for the translocation of the substrate across the membrane.</text>
</comment>
<evidence type="ECO:0000256" key="3">
    <source>
        <dbReference type="ARBA" id="ARBA00022448"/>
    </source>
</evidence>
<comment type="subcellular location">
    <subcellularLocation>
        <location evidence="1 9">Cell membrane</location>
        <topology evidence="1 9">Multi-pass membrane protein</topology>
    </subcellularLocation>
</comment>
<feature type="domain" description="ABC transmembrane type-1" evidence="12">
    <location>
        <begin position="128"/>
        <end position="363"/>
    </location>
</feature>
<keyword evidence="3 9" id="KW-0813">Transport</keyword>
<evidence type="ECO:0000259" key="12">
    <source>
        <dbReference type="PROSITE" id="PS50928"/>
    </source>
</evidence>
<dbReference type="InterPro" id="IPR051124">
    <property type="entry name" value="Phosphate_Transport_Permease"/>
</dbReference>
<evidence type="ECO:0000256" key="9">
    <source>
        <dbReference type="RuleBase" id="RU363032"/>
    </source>
</evidence>
<evidence type="ECO:0000256" key="6">
    <source>
        <dbReference type="ARBA" id="ARBA00022692"/>
    </source>
</evidence>
<gene>
    <name evidence="13" type="primary">pstC</name>
    <name evidence="13" type="ORF">DCE93_13005</name>
</gene>
<dbReference type="SUPFAM" id="SSF161098">
    <property type="entry name" value="MetI-like"/>
    <property type="match status" value="1"/>
</dbReference>
<dbReference type="Gene3D" id="1.10.3720.10">
    <property type="entry name" value="MetI-like"/>
    <property type="match status" value="1"/>
</dbReference>
<dbReference type="OrthoDB" id="9785113at2"/>
<dbReference type="Pfam" id="PF00528">
    <property type="entry name" value="BPD_transp_1"/>
    <property type="match status" value="1"/>
</dbReference>
<dbReference type="AlphaFoldDB" id="A0A2S0X067"/>
<evidence type="ECO:0000256" key="4">
    <source>
        <dbReference type="ARBA" id="ARBA00022475"/>
    </source>
</evidence>
<proteinExistence type="inferred from homology"/>
<feature type="region of interest" description="Disordered" evidence="11">
    <location>
        <begin position="1"/>
        <end position="62"/>
    </location>
</feature>